<dbReference type="AlphaFoldDB" id="A0ABD1ERM4"/>
<dbReference type="EMBL" id="JBDJPC010000006">
    <property type="protein sequence ID" value="KAL1497737.1"/>
    <property type="molecule type" value="Genomic_DNA"/>
</dbReference>
<name>A0ABD1ERM4_HYPHA</name>
<reference evidence="1 2" key="1">
    <citation type="submission" date="2024-05" db="EMBL/GenBank/DDBJ databases">
        <title>Genetic variation in Jamaican populations of the coffee berry borer (Hypothenemus hampei).</title>
        <authorList>
            <person name="Errbii M."/>
            <person name="Myrie A."/>
        </authorList>
    </citation>
    <scope>NUCLEOTIDE SEQUENCE [LARGE SCALE GENOMIC DNA]</scope>
    <source>
        <strain evidence="1">JA-Hopewell-2020-01-JO</strain>
        <tissue evidence="1">Whole body</tissue>
    </source>
</reference>
<dbReference type="Proteomes" id="UP001566132">
    <property type="component" value="Unassembled WGS sequence"/>
</dbReference>
<sequence length="67" mass="7650">MKSSTEITSDRLPAPKPHWTHCRTKFLVVYVSRRSLLNLSKEVLSKNQHLNLLPFPASQVFKTSSVV</sequence>
<protein>
    <submittedName>
        <fullName evidence="1">Uncharacterized protein</fullName>
    </submittedName>
</protein>
<proteinExistence type="predicted"/>
<accession>A0ABD1ERM4</accession>
<evidence type="ECO:0000313" key="2">
    <source>
        <dbReference type="Proteomes" id="UP001566132"/>
    </source>
</evidence>
<keyword evidence="2" id="KW-1185">Reference proteome</keyword>
<organism evidence="1 2">
    <name type="scientific">Hypothenemus hampei</name>
    <name type="common">Coffee berry borer</name>
    <dbReference type="NCBI Taxonomy" id="57062"/>
    <lineage>
        <taxon>Eukaryota</taxon>
        <taxon>Metazoa</taxon>
        <taxon>Ecdysozoa</taxon>
        <taxon>Arthropoda</taxon>
        <taxon>Hexapoda</taxon>
        <taxon>Insecta</taxon>
        <taxon>Pterygota</taxon>
        <taxon>Neoptera</taxon>
        <taxon>Endopterygota</taxon>
        <taxon>Coleoptera</taxon>
        <taxon>Polyphaga</taxon>
        <taxon>Cucujiformia</taxon>
        <taxon>Curculionidae</taxon>
        <taxon>Scolytinae</taxon>
        <taxon>Hypothenemus</taxon>
    </lineage>
</organism>
<gene>
    <name evidence="1" type="ORF">ABEB36_008644</name>
</gene>
<comment type="caution">
    <text evidence="1">The sequence shown here is derived from an EMBL/GenBank/DDBJ whole genome shotgun (WGS) entry which is preliminary data.</text>
</comment>
<evidence type="ECO:0000313" key="1">
    <source>
        <dbReference type="EMBL" id="KAL1497737.1"/>
    </source>
</evidence>